<dbReference type="Pfam" id="PF14129">
    <property type="entry name" value="DUF4296"/>
    <property type="match status" value="1"/>
</dbReference>
<dbReference type="PROSITE" id="PS51257">
    <property type="entry name" value="PROKAR_LIPOPROTEIN"/>
    <property type="match status" value="1"/>
</dbReference>
<dbReference type="Proteomes" id="UP001597011">
    <property type="component" value="Unassembled WGS sequence"/>
</dbReference>
<gene>
    <name evidence="3" type="ORF">ACFQ0I_01520</name>
</gene>
<dbReference type="EMBL" id="JBHTIB010000002">
    <property type="protein sequence ID" value="MFD0834427.1"/>
    <property type="molecule type" value="Genomic_DNA"/>
</dbReference>
<proteinExistence type="predicted"/>
<evidence type="ECO:0000313" key="4">
    <source>
        <dbReference type="Proteomes" id="UP001597011"/>
    </source>
</evidence>
<dbReference type="InterPro" id="IPR025381">
    <property type="entry name" value="DUF4296"/>
</dbReference>
<feature type="coiled-coil region" evidence="1">
    <location>
        <begin position="112"/>
        <end position="166"/>
    </location>
</feature>
<feature type="domain" description="DUF4296" evidence="2">
    <location>
        <begin position="26"/>
        <end position="105"/>
    </location>
</feature>
<keyword evidence="1" id="KW-0175">Coiled coil</keyword>
<dbReference type="RefSeq" id="WP_379938713.1">
    <property type="nucleotide sequence ID" value="NZ_JBHTIB010000002.1"/>
</dbReference>
<protein>
    <submittedName>
        <fullName evidence="3">DUF4296 domain-containing protein</fullName>
    </submittedName>
</protein>
<evidence type="ECO:0000313" key="3">
    <source>
        <dbReference type="EMBL" id="MFD0834427.1"/>
    </source>
</evidence>
<sequence length="182" mass="20977">MLKQFTLYSCILLTVLSCNIGAPKKPDNLISKAKMVDILIDAKLIGSATYINKNIMKEHGIEVDTYVFEKHGIDSLQFAMSNNYYAYYVKDYKEIYDKVIDSLEALKLVFKAQELKEKREFEKRERDSLEAIKIKDSLKTQDSLKLKTKKDSLSEIKQKKKALKGKEILISPVSNTKLQSRE</sequence>
<keyword evidence="4" id="KW-1185">Reference proteome</keyword>
<evidence type="ECO:0000259" key="2">
    <source>
        <dbReference type="Pfam" id="PF14129"/>
    </source>
</evidence>
<name>A0ABW3BQV4_9FLAO</name>
<accession>A0ABW3BQV4</accession>
<comment type="caution">
    <text evidence="3">The sequence shown here is derived from an EMBL/GenBank/DDBJ whole genome shotgun (WGS) entry which is preliminary data.</text>
</comment>
<organism evidence="3 4">
    <name type="scientific">Mariniflexile aquimaris</name>
    <dbReference type="NCBI Taxonomy" id="881009"/>
    <lineage>
        <taxon>Bacteria</taxon>
        <taxon>Pseudomonadati</taxon>
        <taxon>Bacteroidota</taxon>
        <taxon>Flavobacteriia</taxon>
        <taxon>Flavobacteriales</taxon>
        <taxon>Flavobacteriaceae</taxon>
        <taxon>Mariniflexile</taxon>
    </lineage>
</organism>
<reference evidence="4" key="1">
    <citation type="journal article" date="2019" name="Int. J. Syst. Evol. Microbiol.">
        <title>The Global Catalogue of Microorganisms (GCM) 10K type strain sequencing project: providing services to taxonomists for standard genome sequencing and annotation.</title>
        <authorList>
            <consortium name="The Broad Institute Genomics Platform"/>
            <consortium name="The Broad Institute Genome Sequencing Center for Infectious Disease"/>
            <person name="Wu L."/>
            <person name="Ma J."/>
        </authorList>
    </citation>
    <scope>NUCLEOTIDE SEQUENCE [LARGE SCALE GENOMIC DNA]</scope>
    <source>
        <strain evidence="4">CCUG 60529</strain>
    </source>
</reference>
<evidence type="ECO:0000256" key="1">
    <source>
        <dbReference type="SAM" id="Coils"/>
    </source>
</evidence>